<keyword evidence="1 2" id="KW-0732">Signal</keyword>
<dbReference type="KEGG" id="vne:CFK40_07590"/>
<dbReference type="GO" id="GO:0004553">
    <property type="term" value="F:hydrolase activity, hydrolyzing O-glycosyl compounds"/>
    <property type="evidence" value="ECO:0007669"/>
    <property type="project" value="InterPro"/>
</dbReference>
<name>A0A221MB61_9BACI</name>
<dbReference type="InterPro" id="IPR051933">
    <property type="entry name" value="Resuscitation_pf_RpfB"/>
</dbReference>
<dbReference type="InterPro" id="IPR010611">
    <property type="entry name" value="3D_dom"/>
</dbReference>
<dbReference type="InterPro" id="IPR036908">
    <property type="entry name" value="RlpA-like_sf"/>
</dbReference>
<dbReference type="OrthoDB" id="9798935at2"/>
<reference evidence="4 5" key="1">
    <citation type="journal article" date="2003" name="Int. J. Syst. Evol. Microbiol.">
        <title>Virgibacillus carmonensis sp. nov., Virgibacillus necropolis sp. nov. and Virgibacillus picturae sp. nov., three novel species isolated from deteriorated mural paintings, transfer of the species of the genus salibacillus to Virgibacillus, as Virgibacillus marismortui comb. nov. and Virgibacillus salexigens comb. nov., and emended description of the genus Virgibacillus.</title>
        <authorList>
            <person name="Heyrman J."/>
            <person name="Logan N.A."/>
            <person name="Busse H.J."/>
            <person name="Balcaen A."/>
            <person name="Lebbe L."/>
            <person name="Rodriguez-Diaz M."/>
            <person name="Swings J."/>
            <person name="De Vos P."/>
        </authorList>
    </citation>
    <scope>NUCLEOTIDE SEQUENCE [LARGE SCALE GENOMIC DNA]</scope>
    <source>
        <strain evidence="4 5">LMG 19488</strain>
    </source>
</reference>
<feature type="chain" id="PRO_5012307459" description="3D domain-containing protein" evidence="2">
    <location>
        <begin position="23"/>
        <end position="229"/>
    </location>
</feature>
<dbReference type="RefSeq" id="WP_089531736.1">
    <property type="nucleotide sequence ID" value="NZ_CP022437.1"/>
</dbReference>
<organism evidence="4 5">
    <name type="scientific">Virgibacillus necropolis</name>
    <dbReference type="NCBI Taxonomy" id="163877"/>
    <lineage>
        <taxon>Bacteria</taxon>
        <taxon>Bacillati</taxon>
        <taxon>Bacillota</taxon>
        <taxon>Bacilli</taxon>
        <taxon>Bacillales</taxon>
        <taxon>Bacillaceae</taxon>
        <taxon>Virgibacillus</taxon>
    </lineage>
</organism>
<dbReference type="PANTHER" id="PTHR39160">
    <property type="entry name" value="CELL WALL-BINDING PROTEIN YOCH"/>
    <property type="match status" value="1"/>
</dbReference>
<evidence type="ECO:0000313" key="4">
    <source>
        <dbReference type="EMBL" id="ASN04885.1"/>
    </source>
</evidence>
<accession>A0A221MB61</accession>
<feature type="domain" description="3D" evidence="3">
    <location>
        <begin position="137"/>
        <end position="198"/>
    </location>
</feature>
<evidence type="ECO:0000259" key="3">
    <source>
        <dbReference type="Pfam" id="PF06725"/>
    </source>
</evidence>
<dbReference type="EMBL" id="CP022437">
    <property type="protein sequence ID" value="ASN04885.1"/>
    <property type="molecule type" value="Genomic_DNA"/>
</dbReference>
<dbReference type="Proteomes" id="UP000204391">
    <property type="component" value="Chromosome"/>
</dbReference>
<dbReference type="GO" id="GO:0019867">
    <property type="term" value="C:outer membrane"/>
    <property type="evidence" value="ECO:0007669"/>
    <property type="project" value="InterPro"/>
</dbReference>
<evidence type="ECO:0000256" key="1">
    <source>
        <dbReference type="ARBA" id="ARBA00022729"/>
    </source>
</evidence>
<gene>
    <name evidence="4" type="ORF">CFK40_07590</name>
</gene>
<evidence type="ECO:0000313" key="5">
    <source>
        <dbReference type="Proteomes" id="UP000204391"/>
    </source>
</evidence>
<dbReference type="PANTHER" id="PTHR39160:SF4">
    <property type="entry name" value="RESUSCITATION-PROMOTING FACTOR RPFB"/>
    <property type="match status" value="1"/>
</dbReference>
<dbReference type="AlphaFoldDB" id="A0A221MB61"/>
<dbReference type="SUPFAM" id="SSF50685">
    <property type="entry name" value="Barwin-like endoglucanases"/>
    <property type="match status" value="1"/>
</dbReference>
<evidence type="ECO:0000256" key="2">
    <source>
        <dbReference type="SAM" id="SignalP"/>
    </source>
</evidence>
<proteinExistence type="predicted"/>
<dbReference type="CDD" id="cd22786">
    <property type="entry name" value="DPBB_YuiC-like"/>
    <property type="match status" value="1"/>
</dbReference>
<dbReference type="Gene3D" id="2.40.40.10">
    <property type="entry name" value="RlpA-like domain"/>
    <property type="match status" value="1"/>
</dbReference>
<feature type="signal peptide" evidence="2">
    <location>
        <begin position="1"/>
        <end position="22"/>
    </location>
</feature>
<protein>
    <recommendedName>
        <fullName evidence="3">3D domain-containing protein</fullName>
    </recommendedName>
</protein>
<sequence>MKTRKFLRKSAMVLLFFGAIYATFSSISNVNLEDVQVWAKQKSQEVASVDSNSFKQRDIALEKKTLNLEKEKQSYISSEEIDGPETIEETMNFEQYPSTTLLATGYTAGIESTGKTPDHPRYGITFSGVQVKRDLYSTIAADLDVYPIGTIMWIPDYGFGVVADKGSAINGHKIDLYYHTVADVYEHWGKKEVEVYIVEMGDGSLTEEELKELNNNEALQVFRDQIIKS</sequence>
<dbReference type="GO" id="GO:0009254">
    <property type="term" value="P:peptidoglycan turnover"/>
    <property type="evidence" value="ECO:0007669"/>
    <property type="project" value="InterPro"/>
</dbReference>
<keyword evidence="5" id="KW-1185">Reference proteome</keyword>
<dbReference type="Pfam" id="PF06725">
    <property type="entry name" value="3D"/>
    <property type="match status" value="1"/>
</dbReference>